<dbReference type="PROSITE" id="PS50943">
    <property type="entry name" value="HTH_CROC1"/>
    <property type="match status" value="1"/>
</dbReference>
<reference evidence="3 4" key="2">
    <citation type="submission" date="2006-07" db="EMBL/GenBank/DDBJ databases">
        <title>Sequencing of the draft genome and assembly of Chlorobium ferroxidans DSM 13031.</title>
        <authorList>
            <consortium name="US DOE Joint Genome Institute (JGI-PGF)"/>
            <person name="Copeland A."/>
            <person name="Lucas S."/>
            <person name="Lapidus A."/>
            <person name="Barry K."/>
            <person name="Glavina del Rio T."/>
            <person name="Dalin E."/>
            <person name="Tice H."/>
            <person name="Bruce D."/>
            <person name="Pitluck S."/>
            <person name="Richardson P."/>
        </authorList>
    </citation>
    <scope>NUCLEOTIDE SEQUENCE [LARGE SCALE GENOMIC DNA]</scope>
    <source>
        <strain evidence="3 4">DSM 13031</strain>
    </source>
</reference>
<gene>
    <name evidence="3" type="ORF">CferDRAFT_0258</name>
</gene>
<evidence type="ECO:0000259" key="2">
    <source>
        <dbReference type="PROSITE" id="PS50943"/>
    </source>
</evidence>
<proteinExistence type="predicted"/>
<feature type="compositionally biased region" description="Basic residues" evidence="1">
    <location>
        <begin position="96"/>
        <end position="105"/>
    </location>
</feature>
<dbReference type="InterPro" id="IPR001387">
    <property type="entry name" value="Cro/C1-type_HTH"/>
</dbReference>
<dbReference type="Proteomes" id="UP000004162">
    <property type="component" value="Unassembled WGS sequence"/>
</dbReference>
<sequence>MKNRASPPYPASQKELTALGARLRDARLRRQLSMEAVCLKVDMSRPTLYKIENGDPSVAIGYYVEVLRLLGLLEDVSLIAKEDAPGRLLQDESLPRRRRAPRNKPQRGESD</sequence>
<dbReference type="InterPro" id="IPR010982">
    <property type="entry name" value="Lambda_DNA-bd_dom_sf"/>
</dbReference>
<feature type="region of interest" description="Disordered" evidence="1">
    <location>
        <begin position="87"/>
        <end position="111"/>
    </location>
</feature>
<keyword evidence="4" id="KW-1185">Reference proteome</keyword>
<organism evidence="3 4">
    <name type="scientific">Chlorobium ferrooxidans DSM 13031</name>
    <dbReference type="NCBI Taxonomy" id="377431"/>
    <lineage>
        <taxon>Bacteria</taxon>
        <taxon>Pseudomonadati</taxon>
        <taxon>Chlorobiota</taxon>
        <taxon>Chlorobiia</taxon>
        <taxon>Chlorobiales</taxon>
        <taxon>Chlorobiaceae</taxon>
        <taxon>Chlorobium/Pelodictyon group</taxon>
        <taxon>Chlorobium</taxon>
    </lineage>
</organism>
<evidence type="ECO:0000313" key="4">
    <source>
        <dbReference type="Proteomes" id="UP000004162"/>
    </source>
</evidence>
<reference evidence="3 4" key="1">
    <citation type="submission" date="2006-07" db="EMBL/GenBank/DDBJ databases">
        <title>Annotation of the draft genome assembly of Chlorobium ferroxidans DSM 13031.</title>
        <authorList>
            <consortium name="US DOE Joint Genome Institute (JGI-ORNL)"/>
            <person name="Larimer F."/>
            <person name="Land M."/>
            <person name="Hauser L."/>
        </authorList>
    </citation>
    <scope>NUCLEOTIDE SEQUENCE [LARGE SCALE GENOMIC DNA]</scope>
    <source>
        <strain evidence="3 4">DSM 13031</strain>
    </source>
</reference>
<evidence type="ECO:0000256" key="1">
    <source>
        <dbReference type="SAM" id="MobiDB-lite"/>
    </source>
</evidence>
<dbReference type="AlphaFoldDB" id="Q0YPS7"/>
<evidence type="ECO:0000313" key="3">
    <source>
        <dbReference type="EMBL" id="EAT58272.1"/>
    </source>
</evidence>
<name>Q0YPS7_9CHLB</name>
<dbReference type="EMBL" id="AASE01000024">
    <property type="protein sequence ID" value="EAT58272.1"/>
    <property type="molecule type" value="Genomic_DNA"/>
</dbReference>
<dbReference type="OrthoDB" id="8690238at2"/>
<feature type="domain" description="HTH cro/C1-type" evidence="2">
    <location>
        <begin position="23"/>
        <end position="76"/>
    </location>
</feature>
<dbReference type="RefSeq" id="WP_006367091.1">
    <property type="nucleotide sequence ID" value="NZ_AASE01000024.1"/>
</dbReference>
<dbReference type="Gene3D" id="1.10.260.40">
    <property type="entry name" value="lambda repressor-like DNA-binding domains"/>
    <property type="match status" value="1"/>
</dbReference>
<protein>
    <submittedName>
        <fullName evidence="3">Helix-turn-helix motif</fullName>
    </submittedName>
</protein>
<dbReference type="GO" id="GO:0003677">
    <property type="term" value="F:DNA binding"/>
    <property type="evidence" value="ECO:0007669"/>
    <property type="project" value="InterPro"/>
</dbReference>
<dbReference type="SMART" id="SM00530">
    <property type="entry name" value="HTH_XRE"/>
    <property type="match status" value="1"/>
</dbReference>
<dbReference type="Pfam" id="PF13560">
    <property type="entry name" value="HTH_31"/>
    <property type="match status" value="1"/>
</dbReference>
<comment type="caution">
    <text evidence="3">The sequence shown here is derived from an EMBL/GenBank/DDBJ whole genome shotgun (WGS) entry which is preliminary data.</text>
</comment>
<accession>Q0YPS7</accession>
<dbReference type="SUPFAM" id="SSF47413">
    <property type="entry name" value="lambda repressor-like DNA-binding domains"/>
    <property type="match status" value="1"/>
</dbReference>